<organism evidence="2 3">
    <name type="scientific">Durusdinium trenchii</name>
    <dbReference type="NCBI Taxonomy" id="1381693"/>
    <lineage>
        <taxon>Eukaryota</taxon>
        <taxon>Sar</taxon>
        <taxon>Alveolata</taxon>
        <taxon>Dinophyceae</taxon>
        <taxon>Suessiales</taxon>
        <taxon>Symbiodiniaceae</taxon>
        <taxon>Durusdinium</taxon>
    </lineage>
</organism>
<dbReference type="PANTHER" id="PTHR44360">
    <property type="entry name" value="DNAJ HOMOLOG SUBFAMILY B MEMBER 9"/>
    <property type="match status" value="1"/>
</dbReference>
<gene>
    <name evidence="1" type="ORF">SCF082_LOCUS10519</name>
    <name evidence="2" type="ORF">SCF082_LOCUS10535</name>
</gene>
<dbReference type="Proteomes" id="UP001642464">
    <property type="component" value="Unassembled WGS sequence"/>
</dbReference>
<dbReference type="PANTHER" id="PTHR44360:SF1">
    <property type="entry name" value="DNAJ HOMOLOG SUBFAMILY B MEMBER 9"/>
    <property type="match status" value="1"/>
</dbReference>
<dbReference type="InterPro" id="IPR051948">
    <property type="entry name" value="Hsp70_co-chaperone_J-domain"/>
</dbReference>
<dbReference type="Gene3D" id="1.10.287.110">
    <property type="entry name" value="DnaJ domain"/>
    <property type="match status" value="1"/>
</dbReference>
<evidence type="ECO:0000313" key="2">
    <source>
        <dbReference type="EMBL" id="CAK9010119.1"/>
    </source>
</evidence>
<dbReference type="Pfam" id="PF00226">
    <property type="entry name" value="DnaJ"/>
    <property type="match status" value="1"/>
</dbReference>
<comment type="caution">
    <text evidence="2">The sequence shown here is derived from an EMBL/GenBank/DDBJ whole genome shotgun (WGS) entry which is preliminary data.</text>
</comment>
<dbReference type="InterPro" id="IPR036869">
    <property type="entry name" value="J_dom_sf"/>
</dbReference>
<dbReference type="EMBL" id="CAXAMM010006180">
    <property type="protein sequence ID" value="CAK9010119.1"/>
    <property type="molecule type" value="Genomic_DNA"/>
</dbReference>
<dbReference type="EMBL" id="CAXAMM010006169">
    <property type="protein sequence ID" value="CAK9010079.1"/>
    <property type="molecule type" value="Genomic_DNA"/>
</dbReference>
<dbReference type="PROSITE" id="PS50076">
    <property type="entry name" value="DNAJ_2"/>
    <property type="match status" value="1"/>
</dbReference>
<accession>A0ABP0J7D8</accession>
<protein>
    <submittedName>
        <fullName evidence="2">Translocation protein SEC63 homolog</fullName>
    </submittedName>
</protein>
<dbReference type="SMART" id="SM00271">
    <property type="entry name" value="DnaJ"/>
    <property type="match status" value="1"/>
</dbReference>
<dbReference type="CDD" id="cd06257">
    <property type="entry name" value="DnaJ"/>
    <property type="match status" value="1"/>
</dbReference>
<reference evidence="2 3" key="1">
    <citation type="submission" date="2024-02" db="EMBL/GenBank/DDBJ databases">
        <authorList>
            <person name="Chen Y."/>
            <person name="Shah S."/>
            <person name="Dougan E. K."/>
            <person name="Thang M."/>
            <person name="Chan C."/>
        </authorList>
    </citation>
    <scope>NUCLEOTIDE SEQUENCE [LARGE SCALE GENOMIC DNA]</scope>
</reference>
<evidence type="ECO:0000313" key="3">
    <source>
        <dbReference type="Proteomes" id="UP001642464"/>
    </source>
</evidence>
<sequence length="275" mass="30134">MPQWEVIGGSGTGGILVRQGQELKSPQLEKRLETGSIVEELRLVGERLHYRLLRGAGPPEGWVSLKVSGKVLLSPLVEAETASAKDESFDKWQVLGVEAGSEASKNEAEMRRISAQKILSASGRPYAVLGLQAGASSAATRRAYHCLALLHHPDKGGDDAVFKAIADAYKALTEAKTEEGGWRDLEGQAVGPWQGHAPTATKGITCMLFDTFGTPPWESRRLYTGLWPECLRSAFDVGSFRKESPARQSLHLVWWVKLPWVDSSMMLRPSRPLAF</sequence>
<dbReference type="InterPro" id="IPR001623">
    <property type="entry name" value="DnaJ_domain"/>
</dbReference>
<dbReference type="SUPFAM" id="SSF46565">
    <property type="entry name" value="Chaperone J-domain"/>
    <property type="match status" value="1"/>
</dbReference>
<evidence type="ECO:0000313" key="1">
    <source>
        <dbReference type="EMBL" id="CAK9010079.1"/>
    </source>
</evidence>
<name>A0ABP0J7D8_9DINO</name>
<keyword evidence="3" id="KW-1185">Reference proteome</keyword>
<proteinExistence type="predicted"/>